<accession>A0A328FEY2</accession>
<dbReference type="InterPro" id="IPR003594">
    <property type="entry name" value="HATPase_dom"/>
</dbReference>
<dbReference type="SMART" id="SM00086">
    <property type="entry name" value="PAC"/>
    <property type="match status" value="2"/>
</dbReference>
<name>A0A328FEY2_9BACT</name>
<dbReference type="PANTHER" id="PTHR43304:SF1">
    <property type="entry name" value="PAC DOMAIN-CONTAINING PROTEIN"/>
    <property type="match status" value="1"/>
</dbReference>
<evidence type="ECO:0000256" key="5">
    <source>
        <dbReference type="ARBA" id="ARBA00022777"/>
    </source>
</evidence>
<dbReference type="SUPFAM" id="SSF55874">
    <property type="entry name" value="ATPase domain of HSP90 chaperone/DNA topoisomerase II/histidine kinase"/>
    <property type="match status" value="1"/>
</dbReference>
<gene>
    <name evidence="11" type="ORF">DO021_08720</name>
    <name evidence="10" type="ORF">EYB58_09975</name>
</gene>
<dbReference type="Gene3D" id="3.40.190.10">
    <property type="entry name" value="Periplasmic binding protein-like II"/>
    <property type="match status" value="2"/>
</dbReference>
<reference evidence="11 12" key="1">
    <citation type="submission" date="2018-06" db="EMBL/GenBank/DDBJ databases">
        <title>Complete Genome Sequence of Desulfobacter hydrogenophilus (DSM3380).</title>
        <authorList>
            <person name="Marietou A."/>
            <person name="Schreiber L."/>
            <person name="Marshall I."/>
            <person name="Jorgensen B."/>
        </authorList>
    </citation>
    <scope>NUCLEOTIDE SEQUENCE [LARGE SCALE GENOMIC DNA]</scope>
    <source>
        <strain evidence="11 12">DSM 3380</strain>
    </source>
</reference>
<dbReference type="NCBIfam" id="TIGR00229">
    <property type="entry name" value="sensory_box"/>
    <property type="match status" value="2"/>
</dbReference>
<evidence type="ECO:0000256" key="6">
    <source>
        <dbReference type="SAM" id="Phobius"/>
    </source>
</evidence>
<keyword evidence="6" id="KW-0472">Membrane</keyword>
<dbReference type="Pfam" id="PF00497">
    <property type="entry name" value="SBP_bac_3"/>
    <property type="match status" value="1"/>
</dbReference>
<dbReference type="Pfam" id="PF00512">
    <property type="entry name" value="HisKA"/>
    <property type="match status" value="1"/>
</dbReference>
<evidence type="ECO:0000256" key="4">
    <source>
        <dbReference type="ARBA" id="ARBA00022679"/>
    </source>
</evidence>
<dbReference type="Gene3D" id="3.30.450.20">
    <property type="entry name" value="PAS domain"/>
    <property type="match status" value="2"/>
</dbReference>
<dbReference type="SUPFAM" id="SSF47384">
    <property type="entry name" value="Homodimeric domain of signal transducing histidine kinase"/>
    <property type="match status" value="1"/>
</dbReference>
<dbReference type="SMART" id="SM00387">
    <property type="entry name" value="HATPase_c"/>
    <property type="match status" value="1"/>
</dbReference>
<reference evidence="10 13" key="2">
    <citation type="submission" date="2019-02" db="EMBL/GenBank/DDBJ databases">
        <title>Complete genome sequence of Desulfobacter hydrogenophilus AcRS1.</title>
        <authorList>
            <person name="Marietou A."/>
            <person name="Lund M.B."/>
            <person name="Marshall I.P.G."/>
            <person name="Schreiber L."/>
            <person name="Jorgensen B."/>
        </authorList>
    </citation>
    <scope>NUCLEOTIDE SEQUENCE [LARGE SCALE GENOMIC DNA]</scope>
    <source>
        <strain evidence="10 13">AcRS1</strain>
    </source>
</reference>
<evidence type="ECO:0000313" key="11">
    <source>
        <dbReference type="EMBL" id="RAM02360.1"/>
    </source>
</evidence>
<dbReference type="GO" id="GO:0000155">
    <property type="term" value="F:phosphorelay sensor kinase activity"/>
    <property type="evidence" value="ECO:0007669"/>
    <property type="project" value="InterPro"/>
</dbReference>
<keyword evidence="6" id="KW-1133">Transmembrane helix</keyword>
<evidence type="ECO:0000256" key="1">
    <source>
        <dbReference type="ARBA" id="ARBA00000085"/>
    </source>
</evidence>
<dbReference type="PROSITE" id="PS50113">
    <property type="entry name" value="PAC"/>
    <property type="match status" value="2"/>
</dbReference>
<evidence type="ECO:0000259" key="9">
    <source>
        <dbReference type="PROSITE" id="PS50113"/>
    </source>
</evidence>
<dbReference type="SUPFAM" id="SSF53850">
    <property type="entry name" value="Periplasmic binding protein-like II"/>
    <property type="match status" value="1"/>
</dbReference>
<dbReference type="SMART" id="SM00388">
    <property type="entry name" value="HisKA"/>
    <property type="match status" value="1"/>
</dbReference>
<organism evidence="11 12">
    <name type="scientific">Desulfobacter hydrogenophilus</name>
    <dbReference type="NCBI Taxonomy" id="2291"/>
    <lineage>
        <taxon>Bacteria</taxon>
        <taxon>Pseudomonadati</taxon>
        <taxon>Thermodesulfobacteriota</taxon>
        <taxon>Desulfobacteria</taxon>
        <taxon>Desulfobacterales</taxon>
        <taxon>Desulfobacteraceae</taxon>
        <taxon>Desulfobacter</taxon>
    </lineage>
</organism>
<dbReference type="SUPFAM" id="SSF55785">
    <property type="entry name" value="PYP-like sensor domain (PAS domain)"/>
    <property type="match status" value="2"/>
</dbReference>
<dbReference type="InterPro" id="IPR000700">
    <property type="entry name" value="PAS-assoc_C"/>
</dbReference>
<evidence type="ECO:0000259" key="8">
    <source>
        <dbReference type="PROSITE" id="PS50112"/>
    </source>
</evidence>
<dbReference type="Gene3D" id="3.30.565.10">
    <property type="entry name" value="Histidine kinase-like ATPase, C-terminal domain"/>
    <property type="match status" value="1"/>
</dbReference>
<keyword evidence="6" id="KW-0812">Transmembrane</keyword>
<dbReference type="Pfam" id="PF02518">
    <property type="entry name" value="HATPase_c"/>
    <property type="match status" value="1"/>
</dbReference>
<dbReference type="InterPro" id="IPR001638">
    <property type="entry name" value="Solute-binding_3/MltF_N"/>
</dbReference>
<evidence type="ECO:0000256" key="2">
    <source>
        <dbReference type="ARBA" id="ARBA00012438"/>
    </source>
</evidence>
<feature type="domain" description="PAC" evidence="9">
    <location>
        <begin position="592"/>
        <end position="644"/>
    </location>
</feature>
<feature type="domain" description="PAS" evidence="8">
    <location>
        <begin position="512"/>
        <end position="575"/>
    </location>
</feature>
<feature type="domain" description="Histidine kinase" evidence="7">
    <location>
        <begin position="657"/>
        <end position="905"/>
    </location>
</feature>
<keyword evidence="3" id="KW-0597">Phosphoprotein</keyword>
<evidence type="ECO:0000313" key="12">
    <source>
        <dbReference type="Proteomes" id="UP000248798"/>
    </source>
</evidence>
<feature type="domain" description="PAC" evidence="9">
    <location>
        <begin position="462"/>
        <end position="515"/>
    </location>
</feature>
<dbReference type="PROSITE" id="PS50109">
    <property type="entry name" value="HIS_KIN"/>
    <property type="match status" value="1"/>
</dbReference>
<evidence type="ECO:0000313" key="10">
    <source>
        <dbReference type="EMBL" id="QBH13217.1"/>
    </source>
</evidence>
<dbReference type="InterPro" id="IPR036097">
    <property type="entry name" value="HisK_dim/P_sf"/>
</dbReference>
<dbReference type="PRINTS" id="PR00344">
    <property type="entry name" value="BCTRLSENSOR"/>
</dbReference>
<dbReference type="InterPro" id="IPR035965">
    <property type="entry name" value="PAS-like_dom_sf"/>
</dbReference>
<dbReference type="InterPro" id="IPR000014">
    <property type="entry name" value="PAS"/>
</dbReference>
<dbReference type="EMBL" id="CP036313">
    <property type="protein sequence ID" value="QBH13217.1"/>
    <property type="molecule type" value="Genomic_DNA"/>
</dbReference>
<dbReference type="OrthoDB" id="5439205at2"/>
<dbReference type="CDD" id="cd00082">
    <property type="entry name" value="HisKA"/>
    <property type="match status" value="1"/>
</dbReference>
<sequence>MNRATKIYSTPGFILPIFFLLVLFCPGMNAHAKKNIRVGYFEKTPIIFTTEGKEAKGLAVDFLNDVAIEQNWALEFIKGNLRQTLERVMSGEVDLIVPIGYTPMRDSKMDFTESAFFETWGCLYTLHRGTVRTLADLEGKRVGQVRASLFNAVFKKMMNDLRIHCEFVEVQGYAELLNGLLSGEFDGAVGERLAILFVNREQAQKIDQAVVFNPFSLYVAAAEGDPKDLLAPITRYIGAEKQDPDSRFNRYKNYWLSNIIVGASPVLLSLVWVFILVLLVLAGYICSRLPVVRRTLGMTEIVQHRVSSNILMVTIGFVLLLWGGDILFQYYVIEGFISFSEAVFPIHNPQKVLMRFLIIMIILAAGILISRVFSRLADQHDLTKKQEERLNLALYAANDGVWDWHLDEREIFYDDRYYTMAGYAPREFPYLLQEWEKRIHPDDVTVVKKAINDYILGDQDFFDQEFRFRRKSGRYFWIRSKGKIAARDKDGAPVRFIGTHSDIDQIKQAEKARDEAYKIINNSPMVAFIWKNETGWPVEFVTDNIETVLGYQAHELLSGTIQYERLIHPEDLERVMLETVDYSRDKNCDAFIHHPYRLFTKNGSIRWVDDRTYIKRNQVGEITHYHGVLLDITDRKRMEEIMVQNEKMLSVGGLAAGMAHEINNPLAGMIQTAEVMGKRLRAQPRIPANEKAALELGTSMEIIEAFMDARGISRMLTAIRESGKRIAEIVSNMLSFARKSDAVVSSHDIGQLLDKTLELATTDYDLKKNYDFKKIKIKREYDPDLPLVPCESAKIQQVLLNIFRNGAQAMHTAGVENPAFTIRTSLDRTRGMVCMEIRDNGPGMDEHEQKRIFEPFYTTKPIGLGTGLGLSVSYFIIAENHNGEMRVESRPGQGANFIILLPVSIV</sequence>
<dbReference type="Proteomes" id="UP000248798">
    <property type="component" value="Unassembled WGS sequence"/>
</dbReference>
<keyword evidence="4" id="KW-0808">Transferase</keyword>
<dbReference type="Pfam" id="PF08447">
    <property type="entry name" value="PAS_3"/>
    <property type="match status" value="2"/>
</dbReference>
<dbReference type="InterPro" id="IPR013655">
    <property type="entry name" value="PAS_fold_3"/>
</dbReference>
<dbReference type="InterPro" id="IPR052162">
    <property type="entry name" value="Sensor_kinase/Photoreceptor"/>
</dbReference>
<evidence type="ECO:0000259" key="7">
    <source>
        <dbReference type="PROSITE" id="PS50109"/>
    </source>
</evidence>
<dbReference type="InterPro" id="IPR003661">
    <property type="entry name" value="HisK_dim/P_dom"/>
</dbReference>
<dbReference type="InterPro" id="IPR004358">
    <property type="entry name" value="Sig_transdc_His_kin-like_C"/>
</dbReference>
<dbReference type="EC" id="2.7.13.3" evidence="2"/>
<feature type="transmembrane region" description="Helical" evidence="6">
    <location>
        <begin position="306"/>
        <end position="332"/>
    </location>
</feature>
<dbReference type="Gene3D" id="1.10.287.130">
    <property type="match status" value="1"/>
</dbReference>
<keyword evidence="13" id="KW-1185">Reference proteome</keyword>
<comment type="catalytic activity">
    <reaction evidence="1">
        <text>ATP + protein L-histidine = ADP + protein N-phospho-L-histidine.</text>
        <dbReference type="EC" id="2.7.13.3"/>
    </reaction>
</comment>
<proteinExistence type="predicted"/>
<dbReference type="EMBL" id="QLNI01000015">
    <property type="protein sequence ID" value="RAM02360.1"/>
    <property type="molecule type" value="Genomic_DNA"/>
</dbReference>
<dbReference type="AlphaFoldDB" id="A0A328FEY2"/>
<feature type="domain" description="PAS" evidence="8">
    <location>
        <begin position="386"/>
        <end position="458"/>
    </location>
</feature>
<keyword evidence="5" id="KW-0418">Kinase</keyword>
<dbReference type="Proteomes" id="UP000293902">
    <property type="component" value="Chromosome"/>
</dbReference>
<dbReference type="SMART" id="SM00062">
    <property type="entry name" value="PBPb"/>
    <property type="match status" value="1"/>
</dbReference>
<feature type="transmembrane region" description="Helical" evidence="6">
    <location>
        <begin position="352"/>
        <end position="374"/>
    </location>
</feature>
<evidence type="ECO:0000256" key="3">
    <source>
        <dbReference type="ARBA" id="ARBA00022553"/>
    </source>
</evidence>
<dbReference type="PROSITE" id="PS50112">
    <property type="entry name" value="PAS"/>
    <property type="match status" value="2"/>
</dbReference>
<dbReference type="InterPro" id="IPR005467">
    <property type="entry name" value="His_kinase_dom"/>
</dbReference>
<evidence type="ECO:0000313" key="13">
    <source>
        <dbReference type="Proteomes" id="UP000293902"/>
    </source>
</evidence>
<dbReference type="InterPro" id="IPR036890">
    <property type="entry name" value="HATPase_C_sf"/>
</dbReference>
<dbReference type="InterPro" id="IPR001610">
    <property type="entry name" value="PAC"/>
</dbReference>
<dbReference type="CDD" id="cd00130">
    <property type="entry name" value="PAS"/>
    <property type="match status" value="2"/>
</dbReference>
<protein>
    <recommendedName>
        <fullName evidence="2">histidine kinase</fullName>
        <ecNumber evidence="2">2.7.13.3</ecNumber>
    </recommendedName>
</protein>
<dbReference type="SMART" id="SM00091">
    <property type="entry name" value="PAS"/>
    <property type="match status" value="2"/>
</dbReference>
<dbReference type="RefSeq" id="WP_111955743.1">
    <property type="nucleotide sequence ID" value="NZ_CP036313.1"/>
</dbReference>
<dbReference type="PANTHER" id="PTHR43304">
    <property type="entry name" value="PHYTOCHROME-LIKE PROTEIN CPH1"/>
    <property type="match status" value="1"/>
</dbReference>
<feature type="transmembrane region" description="Helical" evidence="6">
    <location>
        <begin position="254"/>
        <end position="285"/>
    </location>
</feature>